<dbReference type="SMART" id="SM00448">
    <property type="entry name" value="REC"/>
    <property type="match status" value="1"/>
</dbReference>
<gene>
    <name evidence="7" type="ORF">KJB30_12385</name>
</gene>
<evidence type="ECO:0000259" key="6">
    <source>
        <dbReference type="PROSITE" id="PS50887"/>
    </source>
</evidence>
<name>A0ABS5UA65_9BACT</name>
<dbReference type="Gene3D" id="3.20.20.450">
    <property type="entry name" value="EAL domain"/>
    <property type="match status" value="1"/>
</dbReference>
<dbReference type="InterPro" id="IPR001633">
    <property type="entry name" value="EAL_dom"/>
</dbReference>
<feature type="domain" description="Response regulatory" evidence="2">
    <location>
        <begin position="10"/>
        <end position="126"/>
    </location>
</feature>
<dbReference type="SUPFAM" id="SSF55785">
    <property type="entry name" value="PYP-like sensor domain (PAS domain)"/>
    <property type="match status" value="1"/>
</dbReference>
<feature type="modified residue" description="4-aspartylphosphate" evidence="1">
    <location>
        <position position="61"/>
    </location>
</feature>
<dbReference type="PROSITE" id="PS50112">
    <property type="entry name" value="PAS"/>
    <property type="match status" value="1"/>
</dbReference>
<dbReference type="Proteomes" id="UP000784128">
    <property type="component" value="Unassembled WGS sequence"/>
</dbReference>
<dbReference type="Gene3D" id="3.30.70.270">
    <property type="match status" value="1"/>
</dbReference>
<dbReference type="EMBL" id="JAHDYS010000011">
    <property type="protein sequence ID" value="MBT1072588.1"/>
    <property type="molecule type" value="Genomic_DNA"/>
</dbReference>
<dbReference type="InterPro" id="IPR001789">
    <property type="entry name" value="Sig_transdc_resp-reg_receiver"/>
</dbReference>
<dbReference type="PANTHER" id="PTHR44757">
    <property type="entry name" value="DIGUANYLATE CYCLASE DGCP"/>
    <property type="match status" value="1"/>
</dbReference>
<reference evidence="7 8" key="1">
    <citation type="submission" date="2021-05" db="EMBL/GenBank/DDBJ databases">
        <title>The draft genome of Geobacter chapellei DSM 13688.</title>
        <authorList>
            <person name="Xu Z."/>
            <person name="Masuda Y."/>
            <person name="Itoh H."/>
            <person name="Senoo K."/>
        </authorList>
    </citation>
    <scope>NUCLEOTIDE SEQUENCE [LARGE SCALE GENOMIC DNA]</scope>
    <source>
        <strain evidence="7 8">DSM 13688</strain>
    </source>
</reference>
<comment type="caution">
    <text evidence="7">The sequence shown here is derived from an EMBL/GenBank/DDBJ whole genome shotgun (WGS) entry which is preliminary data.</text>
</comment>
<dbReference type="CDD" id="cd17536">
    <property type="entry name" value="REC_YesN-like"/>
    <property type="match status" value="1"/>
</dbReference>
<dbReference type="RefSeq" id="WP_214299734.1">
    <property type="nucleotide sequence ID" value="NZ_JAHDYS010000011.1"/>
</dbReference>
<evidence type="ECO:0000259" key="5">
    <source>
        <dbReference type="PROSITE" id="PS50883"/>
    </source>
</evidence>
<accession>A0ABS5UA65</accession>
<dbReference type="InterPro" id="IPR000014">
    <property type="entry name" value="PAS"/>
</dbReference>
<dbReference type="Pfam" id="PF00990">
    <property type="entry name" value="GGDEF"/>
    <property type="match status" value="1"/>
</dbReference>
<feature type="domain" description="PAC" evidence="4">
    <location>
        <begin position="214"/>
        <end position="266"/>
    </location>
</feature>
<dbReference type="Gene3D" id="3.40.50.2300">
    <property type="match status" value="1"/>
</dbReference>
<dbReference type="InterPro" id="IPR035965">
    <property type="entry name" value="PAS-like_dom_sf"/>
</dbReference>
<dbReference type="InterPro" id="IPR000160">
    <property type="entry name" value="GGDEF_dom"/>
</dbReference>
<dbReference type="InterPro" id="IPR035919">
    <property type="entry name" value="EAL_sf"/>
</dbReference>
<feature type="domain" description="GGDEF" evidence="6">
    <location>
        <begin position="298"/>
        <end position="431"/>
    </location>
</feature>
<feature type="domain" description="PAS" evidence="3">
    <location>
        <begin position="141"/>
        <end position="211"/>
    </location>
</feature>
<dbReference type="InterPro" id="IPR000700">
    <property type="entry name" value="PAS-assoc_C"/>
</dbReference>
<proteinExistence type="predicted"/>
<dbReference type="InterPro" id="IPR011006">
    <property type="entry name" value="CheY-like_superfamily"/>
</dbReference>
<dbReference type="SMART" id="SM00091">
    <property type="entry name" value="PAS"/>
    <property type="match status" value="1"/>
</dbReference>
<keyword evidence="8" id="KW-1185">Reference proteome</keyword>
<protein>
    <submittedName>
        <fullName evidence="7">EAL domain-containing protein</fullName>
    </submittedName>
</protein>
<organism evidence="7 8">
    <name type="scientific">Pelotalea chapellei</name>
    <dbReference type="NCBI Taxonomy" id="44671"/>
    <lineage>
        <taxon>Bacteria</taxon>
        <taxon>Pseudomonadati</taxon>
        <taxon>Thermodesulfobacteriota</taxon>
        <taxon>Desulfuromonadia</taxon>
        <taxon>Geobacterales</taxon>
        <taxon>Geobacteraceae</taxon>
        <taxon>Pelotalea</taxon>
    </lineage>
</organism>
<dbReference type="SUPFAM" id="SSF141868">
    <property type="entry name" value="EAL domain-like"/>
    <property type="match status" value="1"/>
</dbReference>
<dbReference type="CDD" id="cd01949">
    <property type="entry name" value="GGDEF"/>
    <property type="match status" value="1"/>
</dbReference>
<dbReference type="NCBIfam" id="TIGR00229">
    <property type="entry name" value="sensory_box"/>
    <property type="match status" value="1"/>
</dbReference>
<dbReference type="PANTHER" id="PTHR44757:SF2">
    <property type="entry name" value="BIOFILM ARCHITECTURE MAINTENANCE PROTEIN MBAA"/>
    <property type="match status" value="1"/>
</dbReference>
<dbReference type="SUPFAM" id="SSF52172">
    <property type="entry name" value="CheY-like"/>
    <property type="match status" value="1"/>
</dbReference>
<dbReference type="InterPro" id="IPR029787">
    <property type="entry name" value="Nucleotide_cyclase"/>
</dbReference>
<dbReference type="Gene3D" id="3.30.450.20">
    <property type="entry name" value="PAS domain"/>
    <property type="match status" value="1"/>
</dbReference>
<dbReference type="CDD" id="cd01948">
    <property type="entry name" value="EAL"/>
    <property type="match status" value="1"/>
</dbReference>
<evidence type="ECO:0000259" key="4">
    <source>
        <dbReference type="PROSITE" id="PS50113"/>
    </source>
</evidence>
<dbReference type="SMART" id="SM00052">
    <property type="entry name" value="EAL"/>
    <property type="match status" value="1"/>
</dbReference>
<evidence type="ECO:0000256" key="1">
    <source>
        <dbReference type="PROSITE-ProRule" id="PRU00169"/>
    </source>
</evidence>
<evidence type="ECO:0000313" key="8">
    <source>
        <dbReference type="Proteomes" id="UP000784128"/>
    </source>
</evidence>
<dbReference type="Pfam" id="PF00072">
    <property type="entry name" value="Response_reg"/>
    <property type="match status" value="1"/>
</dbReference>
<dbReference type="InterPro" id="IPR052155">
    <property type="entry name" value="Biofilm_reg_signaling"/>
</dbReference>
<evidence type="ECO:0000259" key="2">
    <source>
        <dbReference type="PROSITE" id="PS50110"/>
    </source>
</evidence>
<sequence length="692" mass="77430">MEQSSLSGITFLYVEDDSDGREMISRIFAVRYPELKLLVAENGQQGLVMFEIYRPDIVMSDMNMPVMNGILMAKEIRKLAPEVIIIAVTAHNEPSYLLESIEIGIRHYVLKPVNTTELFMVIDKSVEEIMLKRLVRYTEAERAKLAAIVEYSNDAIFSVTDEGIISSWNSGAEAIYGYTAEEVQGKNVALLAPSDRSEEVLQLYRKALDGEVIKHFETVGCRKDSKQIMISLTLSTILDASGNIAGVSSIARDITERSEMEATIKHQAQHDLLTDLPNRQLFMDFLSVELPQARRNGTKLALLFLDLNGFKQINDTLGHHAGDCLLQEVAQRLRGCIRESDTVARLGGDEFTVLMPDLSQGGDLGNVLRKILGVFETPFMLEGSPVNCTTSIGISMYPDDGNSIDELMKKADIAMYDAKGAARNTYQFYNAEINDRTMKRQQMETFLRQAVGRGELQLLFQPLVNSDTREIIGAEALLRWRHPEQGLLTPDQFLAVAEDTGAIVPIGEWVIRNACDHAREWNDKGYPLSVIVNLSNRQFHHPGLIDKTAKILAETGLNPQQLKFEVSENTIMDNIDFSYRSVQELADLGVALSIDNFGSGASSLQWITKMPINKVKIDRSFIRNMLTEPHDMAVVNAVVAMSHNLKMRVIAHGVETEKQLSMVQRSGCDEVQGFLISGPLQSEEFERFLDRA</sequence>
<dbReference type="Pfam" id="PF00563">
    <property type="entry name" value="EAL"/>
    <property type="match status" value="1"/>
</dbReference>
<dbReference type="SUPFAM" id="SSF55073">
    <property type="entry name" value="Nucleotide cyclase"/>
    <property type="match status" value="1"/>
</dbReference>
<dbReference type="PROSITE" id="PS50883">
    <property type="entry name" value="EAL"/>
    <property type="match status" value="1"/>
</dbReference>
<dbReference type="PROSITE" id="PS50110">
    <property type="entry name" value="RESPONSE_REGULATORY"/>
    <property type="match status" value="1"/>
</dbReference>
<dbReference type="Pfam" id="PF13426">
    <property type="entry name" value="PAS_9"/>
    <property type="match status" value="1"/>
</dbReference>
<evidence type="ECO:0000313" key="7">
    <source>
        <dbReference type="EMBL" id="MBT1072588.1"/>
    </source>
</evidence>
<feature type="domain" description="EAL" evidence="5">
    <location>
        <begin position="440"/>
        <end position="692"/>
    </location>
</feature>
<keyword evidence="1" id="KW-0597">Phosphoprotein</keyword>
<evidence type="ECO:0000259" key="3">
    <source>
        <dbReference type="PROSITE" id="PS50112"/>
    </source>
</evidence>
<dbReference type="PROSITE" id="PS50113">
    <property type="entry name" value="PAC"/>
    <property type="match status" value="1"/>
</dbReference>
<dbReference type="SMART" id="SM00267">
    <property type="entry name" value="GGDEF"/>
    <property type="match status" value="1"/>
</dbReference>
<dbReference type="InterPro" id="IPR043128">
    <property type="entry name" value="Rev_trsase/Diguanyl_cyclase"/>
</dbReference>
<dbReference type="NCBIfam" id="TIGR00254">
    <property type="entry name" value="GGDEF"/>
    <property type="match status" value="1"/>
</dbReference>
<dbReference type="CDD" id="cd00130">
    <property type="entry name" value="PAS"/>
    <property type="match status" value="1"/>
</dbReference>
<dbReference type="PROSITE" id="PS50887">
    <property type="entry name" value="GGDEF"/>
    <property type="match status" value="1"/>
</dbReference>